<dbReference type="Pfam" id="PF04883">
    <property type="entry name" value="HK97-gp10_like"/>
    <property type="match status" value="1"/>
</dbReference>
<dbReference type="EMBL" id="BK014944">
    <property type="protein sequence ID" value="DAD83819.1"/>
    <property type="molecule type" value="Genomic_DNA"/>
</dbReference>
<protein>
    <submittedName>
        <fullName evidence="1">Putative tail component</fullName>
    </submittedName>
</protein>
<evidence type="ECO:0000313" key="1">
    <source>
        <dbReference type="EMBL" id="DAD83819.1"/>
    </source>
</evidence>
<organism evidence="1">
    <name type="scientific">Myoviridae sp. ctJfU3</name>
    <dbReference type="NCBI Taxonomy" id="2826638"/>
    <lineage>
        <taxon>Viruses</taxon>
        <taxon>Duplodnaviria</taxon>
        <taxon>Heunggongvirae</taxon>
        <taxon>Uroviricota</taxon>
        <taxon>Caudoviricetes</taxon>
    </lineage>
</organism>
<accession>A0A8S5MPG4</accession>
<proteinExistence type="predicted"/>
<reference evidence="1" key="1">
    <citation type="journal article" date="2021" name="Proc. Natl. Acad. Sci. U.S.A.">
        <title>A Catalog of Tens of Thousands of Viruses from Human Metagenomes Reveals Hidden Associations with Chronic Diseases.</title>
        <authorList>
            <person name="Tisza M.J."/>
            <person name="Buck C.B."/>
        </authorList>
    </citation>
    <scope>NUCLEOTIDE SEQUENCE</scope>
    <source>
        <strain evidence="1">CtJfU3</strain>
    </source>
</reference>
<sequence length="124" mass="13965">MSIKVSELAKELEKGINEYSQEVADEIKKATDVVAEEAVRELKSTSPVLTGSYAKGWAKKNAYESKSSKRNTVYNKTDYQLTHLLEKGHVGRDGRRVKAIEHIRPIEEKAMADFEEKVRGAIGR</sequence>
<dbReference type="InterPro" id="IPR010064">
    <property type="entry name" value="HK97-gp10_tail"/>
</dbReference>
<name>A0A8S5MPG4_9CAUD</name>